<accession>A0AAD6SKC4</accession>
<gene>
    <name evidence="1" type="ORF">C8F04DRAFT_1265272</name>
</gene>
<comment type="caution">
    <text evidence="1">The sequence shown here is derived from an EMBL/GenBank/DDBJ whole genome shotgun (WGS) entry which is preliminary data.</text>
</comment>
<name>A0AAD6SKC4_9AGAR</name>
<protein>
    <submittedName>
        <fullName evidence="1">Uncharacterized protein</fullName>
    </submittedName>
</protein>
<dbReference type="EMBL" id="JARJCM010000105">
    <property type="protein sequence ID" value="KAJ7029055.1"/>
    <property type="molecule type" value="Genomic_DNA"/>
</dbReference>
<evidence type="ECO:0000313" key="1">
    <source>
        <dbReference type="EMBL" id="KAJ7029055.1"/>
    </source>
</evidence>
<dbReference type="AlphaFoldDB" id="A0AAD6SKC4"/>
<reference evidence="1" key="1">
    <citation type="submission" date="2023-03" db="EMBL/GenBank/DDBJ databases">
        <title>Massive genome expansion in bonnet fungi (Mycena s.s.) driven by repeated elements and novel gene families across ecological guilds.</title>
        <authorList>
            <consortium name="Lawrence Berkeley National Laboratory"/>
            <person name="Harder C.B."/>
            <person name="Miyauchi S."/>
            <person name="Viragh M."/>
            <person name="Kuo A."/>
            <person name="Thoen E."/>
            <person name="Andreopoulos B."/>
            <person name="Lu D."/>
            <person name="Skrede I."/>
            <person name="Drula E."/>
            <person name="Henrissat B."/>
            <person name="Morin E."/>
            <person name="Kohler A."/>
            <person name="Barry K."/>
            <person name="LaButti K."/>
            <person name="Morin E."/>
            <person name="Salamov A."/>
            <person name="Lipzen A."/>
            <person name="Mereny Z."/>
            <person name="Hegedus B."/>
            <person name="Baldrian P."/>
            <person name="Stursova M."/>
            <person name="Weitz H."/>
            <person name="Taylor A."/>
            <person name="Grigoriev I.V."/>
            <person name="Nagy L.G."/>
            <person name="Martin F."/>
            <person name="Kauserud H."/>
        </authorList>
    </citation>
    <scope>NUCLEOTIDE SEQUENCE</scope>
    <source>
        <strain evidence="1">CBHHK200</strain>
    </source>
</reference>
<dbReference type="Proteomes" id="UP001218188">
    <property type="component" value="Unassembled WGS sequence"/>
</dbReference>
<evidence type="ECO:0000313" key="2">
    <source>
        <dbReference type="Proteomes" id="UP001218188"/>
    </source>
</evidence>
<keyword evidence="2" id="KW-1185">Reference proteome</keyword>
<proteinExistence type="predicted"/>
<sequence>MATTNFYCKPKYHNDPVWDNMQATGLWLVTSKNALEPGAGIYSSWDSCAAVCEGISGAGATFYKTEDECVAAWHAHCRLGKHNHPAEPQTPTRARAQRSSTTSILLDSLHFAVRGGEVIYSNLDAAFAHYRECIEDGRVAELLATRHYMKAIYFAQGANEWTAEKLLEEGTDELATSSLVSPSPHPKGGVVYPVTPSGIYPLSPTHAVGATPSGIYPLSPTHAVGATPSSVYPLSPTHAVSEQKKKKDAARAARLAAIETALATNANPAPYASTSLACGYDINTVFRTPKTVFRAPKKPIVIGGRVAEKAPTDGNESDALYSVLDDAEIFEDWVAPEDRFNPAKENGPSDDA</sequence>
<organism evidence="1 2">
    <name type="scientific">Mycena alexandri</name>
    <dbReference type="NCBI Taxonomy" id="1745969"/>
    <lineage>
        <taxon>Eukaryota</taxon>
        <taxon>Fungi</taxon>
        <taxon>Dikarya</taxon>
        <taxon>Basidiomycota</taxon>
        <taxon>Agaricomycotina</taxon>
        <taxon>Agaricomycetes</taxon>
        <taxon>Agaricomycetidae</taxon>
        <taxon>Agaricales</taxon>
        <taxon>Marasmiineae</taxon>
        <taxon>Mycenaceae</taxon>
        <taxon>Mycena</taxon>
    </lineage>
</organism>